<accession>A0A9P1FKW6</accession>
<name>A0A9P1FKW6_9DINO</name>
<evidence type="ECO:0000313" key="4">
    <source>
        <dbReference type="EMBL" id="CAL4766983.1"/>
    </source>
</evidence>
<dbReference type="PANTHER" id="PTHR43173">
    <property type="entry name" value="ABC1 FAMILY PROTEIN"/>
    <property type="match status" value="1"/>
</dbReference>
<dbReference type="PANTHER" id="PTHR43173:SF34">
    <property type="entry name" value="ABC1 ATYPICAL KINASE-LIKE DOMAIN-CONTAINING PROTEIN"/>
    <property type="match status" value="1"/>
</dbReference>
<dbReference type="EMBL" id="CAMXCT030000504">
    <property type="protein sequence ID" value="CAL4766983.1"/>
    <property type="molecule type" value="Genomic_DNA"/>
</dbReference>
<dbReference type="AlphaFoldDB" id="A0A9P1FKW6"/>
<reference evidence="4 5" key="2">
    <citation type="submission" date="2024-05" db="EMBL/GenBank/DDBJ databases">
        <authorList>
            <person name="Chen Y."/>
            <person name="Shah S."/>
            <person name="Dougan E. K."/>
            <person name="Thang M."/>
            <person name="Chan C."/>
        </authorList>
    </citation>
    <scope>NUCLEOTIDE SEQUENCE [LARGE SCALE GENOMIC DNA]</scope>
</reference>
<protein>
    <submittedName>
        <fullName evidence="4">Uncharacterized protein slr0889</fullName>
    </submittedName>
</protein>
<keyword evidence="5" id="KW-1185">Reference proteome</keyword>
<dbReference type="InterPro" id="IPR051130">
    <property type="entry name" value="Mito_struct-func_regulator"/>
</dbReference>
<organism evidence="3">
    <name type="scientific">Cladocopium goreaui</name>
    <dbReference type="NCBI Taxonomy" id="2562237"/>
    <lineage>
        <taxon>Eukaryota</taxon>
        <taxon>Sar</taxon>
        <taxon>Alveolata</taxon>
        <taxon>Dinophyceae</taxon>
        <taxon>Suessiales</taxon>
        <taxon>Symbiodiniaceae</taxon>
        <taxon>Cladocopium</taxon>
    </lineage>
</organism>
<gene>
    <name evidence="3" type="ORF">C1SCF055_LOCUS7608</name>
</gene>
<feature type="domain" description="ABC1 atypical kinase-like" evidence="2">
    <location>
        <begin position="27"/>
        <end position="98"/>
    </location>
</feature>
<reference evidence="3" key="1">
    <citation type="submission" date="2022-10" db="EMBL/GenBank/DDBJ databases">
        <authorList>
            <person name="Chen Y."/>
            <person name="Dougan E. K."/>
            <person name="Chan C."/>
            <person name="Rhodes N."/>
            <person name="Thang M."/>
        </authorList>
    </citation>
    <scope>NUCLEOTIDE SEQUENCE</scope>
</reference>
<sequence>MAEQLQPTVRPPSWARRSIPVPLNGPRLARLLYEVHGYEIFQLGLFNSDPHAGNVFMMPDGKLGLIDYGACMRLTEEQRSNIAHLLIAIADEDDEAVRSWLIRLSNGHVCGAAAFWGPKWETPAVLAMKLDNDHAQKGFKRSFGDPLDPDEAVMPHKGLTVTFLTDEDKEVDVFFRKAPLGFRMAHKQAPLKVANINDKGCVVEDKLDVRPGWILKAVNGNSLTNCHQKVGAQIVKDAIKEAFGLGDREEEKEASRSPLQEGAKSTSSVLGLRLSKQEPGAPAAPACQALEDPRLALLLAHVFFNRGPYAYDMNRLALKVGMPVDADIMTLDSYLRGGELDDIEEFPGHLVMLQRCAMVLSGLALELGAGRLSSAEMLKPQAKLWLQQ</sequence>
<proteinExistence type="predicted"/>
<evidence type="ECO:0000313" key="5">
    <source>
        <dbReference type="Proteomes" id="UP001152797"/>
    </source>
</evidence>
<dbReference type="EMBL" id="CAMXCT010000504">
    <property type="protein sequence ID" value="CAI3979671.1"/>
    <property type="molecule type" value="Genomic_DNA"/>
</dbReference>
<dbReference type="Proteomes" id="UP001152797">
    <property type="component" value="Unassembled WGS sequence"/>
</dbReference>
<evidence type="ECO:0000256" key="1">
    <source>
        <dbReference type="SAM" id="MobiDB-lite"/>
    </source>
</evidence>
<dbReference type="OrthoDB" id="434912at2759"/>
<dbReference type="EMBL" id="CAMXCT020000504">
    <property type="protein sequence ID" value="CAL1133046.1"/>
    <property type="molecule type" value="Genomic_DNA"/>
</dbReference>
<dbReference type="InterPro" id="IPR004147">
    <property type="entry name" value="ABC1_dom"/>
</dbReference>
<dbReference type="Pfam" id="PF03109">
    <property type="entry name" value="ABC1"/>
    <property type="match status" value="1"/>
</dbReference>
<comment type="caution">
    <text evidence="3">The sequence shown here is derived from an EMBL/GenBank/DDBJ whole genome shotgun (WGS) entry which is preliminary data.</text>
</comment>
<feature type="region of interest" description="Disordered" evidence="1">
    <location>
        <begin position="246"/>
        <end position="266"/>
    </location>
</feature>
<evidence type="ECO:0000313" key="3">
    <source>
        <dbReference type="EMBL" id="CAI3979671.1"/>
    </source>
</evidence>
<evidence type="ECO:0000259" key="2">
    <source>
        <dbReference type="Pfam" id="PF03109"/>
    </source>
</evidence>
<feature type="compositionally biased region" description="Basic and acidic residues" evidence="1">
    <location>
        <begin position="246"/>
        <end position="255"/>
    </location>
</feature>